<accession>A0A9P7AT95</accession>
<dbReference type="GeneID" id="64591446"/>
<evidence type="ECO:0000256" key="1">
    <source>
        <dbReference type="SAM" id="MobiDB-lite"/>
    </source>
</evidence>
<dbReference type="AlphaFoldDB" id="A0A9P7AT95"/>
<feature type="compositionally biased region" description="Basic and acidic residues" evidence="1">
    <location>
        <begin position="42"/>
        <end position="53"/>
    </location>
</feature>
<evidence type="ECO:0000313" key="3">
    <source>
        <dbReference type="Proteomes" id="UP000719766"/>
    </source>
</evidence>
<name>A0A9P7AT95_9AGAM</name>
<protein>
    <submittedName>
        <fullName evidence="2">Uncharacterized protein</fullName>
    </submittedName>
</protein>
<dbReference type="OrthoDB" id="2685015at2759"/>
<dbReference type="Proteomes" id="UP000719766">
    <property type="component" value="Unassembled WGS sequence"/>
</dbReference>
<reference evidence="2" key="1">
    <citation type="journal article" date="2020" name="New Phytol.">
        <title>Comparative genomics reveals dynamic genome evolution in host specialist ectomycorrhizal fungi.</title>
        <authorList>
            <person name="Lofgren L.A."/>
            <person name="Nguyen N.H."/>
            <person name="Vilgalys R."/>
            <person name="Ruytinx J."/>
            <person name="Liao H.L."/>
            <person name="Branco S."/>
            <person name="Kuo A."/>
            <person name="LaButti K."/>
            <person name="Lipzen A."/>
            <person name="Andreopoulos W."/>
            <person name="Pangilinan J."/>
            <person name="Riley R."/>
            <person name="Hundley H."/>
            <person name="Na H."/>
            <person name="Barry K."/>
            <person name="Grigoriev I.V."/>
            <person name="Stajich J.E."/>
            <person name="Kennedy P.G."/>
        </authorList>
    </citation>
    <scope>NUCLEOTIDE SEQUENCE</scope>
    <source>
        <strain evidence="2">S12</strain>
    </source>
</reference>
<evidence type="ECO:0000313" key="2">
    <source>
        <dbReference type="EMBL" id="KAG1796271.1"/>
    </source>
</evidence>
<comment type="caution">
    <text evidence="2">The sequence shown here is derived from an EMBL/GenBank/DDBJ whole genome shotgun (WGS) entry which is preliminary data.</text>
</comment>
<feature type="region of interest" description="Disordered" evidence="1">
    <location>
        <begin position="42"/>
        <end position="61"/>
    </location>
</feature>
<organism evidence="2 3">
    <name type="scientific">Suillus plorans</name>
    <dbReference type="NCBI Taxonomy" id="116603"/>
    <lineage>
        <taxon>Eukaryota</taxon>
        <taxon>Fungi</taxon>
        <taxon>Dikarya</taxon>
        <taxon>Basidiomycota</taxon>
        <taxon>Agaricomycotina</taxon>
        <taxon>Agaricomycetes</taxon>
        <taxon>Agaricomycetidae</taxon>
        <taxon>Boletales</taxon>
        <taxon>Suillineae</taxon>
        <taxon>Suillaceae</taxon>
        <taxon>Suillus</taxon>
    </lineage>
</organism>
<proteinExistence type="predicted"/>
<keyword evidence="3" id="KW-1185">Reference proteome</keyword>
<gene>
    <name evidence="2" type="ORF">HD556DRAFT_1234720</name>
</gene>
<dbReference type="EMBL" id="JABBWE010000019">
    <property type="protein sequence ID" value="KAG1796271.1"/>
    <property type="molecule type" value="Genomic_DNA"/>
</dbReference>
<feature type="non-terminal residue" evidence="2">
    <location>
        <position position="1"/>
    </location>
</feature>
<sequence>MKVTPNTKIPAIYWEKRYSARTSRLIEWCKANDEARIKLFSDSAKDAKEEGRPRQQMSTQKKNHIQQLAAAIFTNDEDPTIRALYEEHPLSFIKPVESQFISLRKKYNAVNKGLGQTGAGVKSVEELDADPCTKNLVAQLLLQFPWWSDLHGWWRMNPSYNTAFSTADPGQD</sequence>
<dbReference type="RefSeq" id="XP_041161787.1">
    <property type="nucleotide sequence ID" value="XM_041297682.1"/>
</dbReference>